<dbReference type="EMBL" id="BRZM01007252">
    <property type="protein sequence ID" value="GLD53288.1"/>
    <property type="molecule type" value="Genomic_DNA"/>
</dbReference>
<evidence type="ECO:0000256" key="1">
    <source>
        <dbReference type="SAM" id="MobiDB-lite"/>
    </source>
</evidence>
<dbReference type="AlphaFoldDB" id="A0AAD3MFT3"/>
<dbReference type="GO" id="GO:0042393">
    <property type="term" value="F:histone binding"/>
    <property type="evidence" value="ECO:0007669"/>
    <property type="project" value="TreeGrafter"/>
</dbReference>
<dbReference type="GO" id="GO:0000779">
    <property type="term" value="C:condensed chromosome, centromeric region"/>
    <property type="evidence" value="ECO:0007669"/>
    <property type="project" value="TreeGrafter"/>
</dbReference>
<keyword evidence="3" id="KW-1185">Reference proteome</keyword>
<accession>A0AAD3MFT3</accession>
<sequence length="192" mass="21847">MPGKSHIHETERQWCDLATSLSLLSMCERGFKRLQECWECYSDKLTEPGVYQPLLSITAKLRRGAKLQFKAQVDEFEKRLTAVHTRGLENVESPEMEEENQKEGPTERTVTHTPLPTRGRMRAKKGQTKPSGSSHGDDSFVTPQKSRKSKKPVITFSSDEEEDEEDAVMAESETPKVTTPIARTSRRARLRN</sequence>
<feature type="compositionally biased region" description="Basic and acidic residues" evidence="1">
    <location>
        <begin position="99"/>
        <end position="110"/>
    </location>
</feature>
<dbReference type="PANTHER" id="PTHR14222">
    <property type="entry name" value="CONDENSIN"/>
    <property type="match status" value="1"/>
</dbReference>
<evidence type="ECO:0000313" key="3">
    <source>
        <dbReference type="Proteomes" id="UP001279410"/>
    </source>
</evidence>
<feature type="region of interest" description="Disordered" evidence="1">
    <location>
        <begin position="85"/>
        <end position="192"/>
    </location>
</feature>
<organism evidence="2 3">
    <name type="scientific">Lates japonicus</name>
    <name type="common">Japanese lates</name>
    <dbReference type="NCBI Taxonomy" id="270547"/>
    <lineage>
        <taxon>Eukaryota</taxon>
        <taxon>Metazoa</taxon>
        <taxon>Chordata</taxon>
        <taxon>Craniata</taxon>
        <taxon>Vertebrata</taxon>
        <taxon>Euteleostomi</taxon>
        <taxon>Actinopterygii</taxon>
        <taxon>Neopterygii</taxon>
        <taxon>Teleostei</taxon>
        <taxon>Neoteleostei</taxon>
        <taxon>Acanthomorphata</taxon>
        <taxon>Carangaria</taxon>
        <taxon>Carangaria incertae sedis</taxon>
        <taxon>Centropomidae</taxon>
        <taxon>Lates</taxon>
    </lineage>
</organism>
<name>A0AAD3MFT3_LATJO</name>
<protein>
    <submittedName>
        <fullName evidence="2">Condensin complex subunit 1</fullName>
    </submittedName>
</protein>
<dbReference type="InterPro" id="IPR026971">
    <property type="entry name" value="CND1/NCAPD3"/>
</dbReference>
<proteinExistence type="predicted"/>
<dbReference type="GO" id="GO:0000796">
    <property type="term" value="C:condensin complex"/>
    <property type="evidence" value="ECO:0007669"/>
    <property type="project" value="TreeGrafter"/>
</dbReference>
<gene>
    <name evidence="2" type="ORF">AKAME5_002973900</name>
</gene>
<dbReference type="PANTHER" id="PTHR14222:SF2">
    <property type="entry name" value="CONDENSIN COMPLEX SUBUNIT 1"/>
    <property type="match status" value="1"/>
</dbReference>
<comment type="caution">
    <text evidence="2">The sequence shown here is derived from an EMBL/GenBank/DDBJ whole genome shotgun (WGS) entry which is preliminary data.</text>
</comment>
<evidence type="ECO:0000313" key="2">
    <source>
        <dbReference type="EMBL" id="GLD53288.1"/>
    </source>
</evidence>
<dbReference type="GO" id="GO:0007076">
    <property type="term" value="P:mitotic chromosome condensation"/>
    <property type="evidence" value="ECO:0007669"/>
    <property type="project" value="InterPro"/>
</dbReference>
<reference evidence="2" key="1">
    <citation type="submission" date="2022-08" db="EMBL/GenBank/DDBJ databases">
        <title>Genome sequencing of akame (Lates japonicus).</title>
        <authorList>
            <person name="Hashiguchi Y."/>
            <person name="Takahashi H."/>
        </authorList>
    </citation>
    <scope>NUCLEOTIDE SEQUENCE</scope>
    <source>
        <strain evidence="2">Kochi</strain>
    </source>
</reference>
<feature type="compositionally biased region" description="Acidic residues" evidence="1">
    <location>
        <begin position="158"/>
        <end position="168"/>
    </location>
</feature>
<dbReference type="GO" id="GO:0010032">
    <property type="term" value="P:meiotic chromosome condensation"/>
    <property type="evidence" value="ECO:0007669"/>
    <property type="project" value="TreeGrafter"/>
</dbReference>
<dbReference type="Proteomes" id="UP001279410">
    <property type="component" value="Unassembled WGS sequence"/>
</dbReference>